<protein>
    <submittedName>
        <fullName evidence="1">Uncharacterized protein</fullName>
    </submittedName>
</protein>
<proteinExistence type="predicted"/>
<name>A0A8H6L435_9LECA</name>
<organism evidence="1 2">
    <name type="scientific">Letharia columbiana</name>
    <dbReference type="NCBI Taxonomy" id="112416"/>
    <lineage>
        <taxon>Eukaryota</taxon>
        <taxon>Fungi</taxon>
        <taxon>Dikarya</taxon>
        <taxon>Ascomycota</taxon>
        <taxon>Pezizomycotina</taxon>
        <taxon>Lecanoromycetes</taxon>
        <taxon>OSLEUM clade</taxon>
        <taxon>Lecanoromycetidae</taxon>
        <taxon>Lecanorales</taxon>
        <taxon>Lecanorineae</taxon>
        <taxon>Parmeliaceae</taxon>
        <taxon>Letharia</taxon>
    </lineage>
</organism>
<sequence length="80" mass="8620">MVIVVGKHIRWFAPHDAKTGAAGGFGIDYTEVISMDYAFVEATPDAGATDPVAELILRITDGQQTLIYDRHSGKLDAARS</sequence>
<dbReference type="EMBL" id="JACCJC010000028">
    <property type="protein sequence ID" value="KAF6234852.1"/>
    <property type="molecule type" value="Genomic_DNA"/>
</dbReference>
<comment type="caution">
    <text evidence="1">The sequence shown here is derived from an EMBL/GenBank/DDBJ whole genome shotgun (WGS) entry which is preliminary data.</text>
</comment>
<dbReference type="AlphaFoldDB" id="A0A8H6L435"/>
<keyword evidence="2" id="KW-1185">Reference proteome</keyword>
<gene>
    <name evidence="1" type="ORF">HO173_007072</name>
</gene>
<accession>A0A8H6L435</accession>
<dbReference type="GeneID" id="59288729"/>
<dbReference type="Proteomes" id="UP000578531">
    <property type="component" value="Unassembled WGS sequence"/>
</dbReference>
<evidence type="ECO:0000313" key="2">
    <source>
        <dbReference type="Proteomes" id="UP000578531"/>
    </source>
</evidence>
<reference evidence="1 2" key="1">
    <citation type="journal article" date="2020" name="Genomics">
        <title>Complete, high-quality genomes from long-read metagenomic sequencing of two wolf lichen thalli reveals enigmatic genome architecture.</title>
        <authorList>
            <person name="McKenzie S.K."/>
            <person name="Walston R.F."/>
            <person name="Allen J.L."/>
        </authorList>
    </citation>
    <scope>NUCLEOTIDE SEQUENCE [LARGE SCALE GENOMIC DNA]</scope>
    <source>
        <strain evidence="1">WasteWater2</strain>
    </source>
</reference>
<dbReference type="RefSeq" id="XP_037164241.1">
    <property type="nucleotide sequence ID" value="XM_037308977.1"/>
</dbReference>
<evidence type="ECO:0000313" key="1">
    <source>
        <dbReference type="EMBL" id="KAF6234852.1"/>
    </source>
</evidence>